<name>M2R4W1_CERS8</name>
<dbReference type="AlphaFoldDB" id="M2R4W1"/>
<evidence type="ECO:0000313" key="1">
    <source>
        <dbReference type="EMBL" id="EMD33247.1"/>
    </source>
</evidence>
<dbReference type="EMBL" id="KB445807">
    <property type="protein sequence ID" value="EMD33247.1"/>
    <property type="molecule type" value="Genomic_DNA"/>
</dbReference>
<gene>
    <name evidence="1" type="ORF">CERSUDRAFT_87557</name>
</gene>
<keyword evidence="2" id="KW-1185">Reference proteome</keyword>
<organism evidence="1 2">
    <name type="scientific">Ceriporiopsis subvermispora (strain B)</name>
    <name type="common">White-rot fungus</name>
    <name type="synonym">Gelatoporia subvermispora</name>
    <dbReference type="NCBI Taxonomy" id="914234"/>
    <lineage>
        <taxon>Eukaryota</taxon>
        <taxon>Fungi</taxon>
        <taxon>Dikarya</taxon>
        <taxon>Basidiomycota</taxon>
        <taxon>Agaricomycotina</taxon>
        <taxon>Agaricomycetes</taxon>
        <taxon>Polyporales</taxon>
        <taxon>Gelatoporiaceae</taxon>
        <taxon>Gelatoporia</taxon>
    </lineage>
</organism>
<accession>M2R4W1</accession>
<dbReference type="Proteomes" id="UP000016930">
    <property type="component" value="Unassembled WGS sequence"/>
</dbReference>
<dbReference type="HOGENOM" id="CLU_2605809_0_0_1"/>
<sequence length="79" mass="8678">MAPRPSRRSKEFDEEHVCVAPSARRSGAMHSWVRHVFGSSVSSLSTIYVEELSPQSISNSGANASRVQHSRSKLCLLPP</sequence>
<proteinExistence type="predicted"/>
<reference evidence="1 2" key="1">
    <citation type="journal article" date="2012" name="Proc. Natl. Acad. Sci. U.S.A.">
        <title>Comparative genomics of Ceriporiopsis subvermispora and Phanerochaete chrysosporium provide insight into selective ligninolysis.</title>
        <authorList>
            <person name="Fernandez-Fueyo E."/>
            <person name="Ruiz-Duenas F.J."/>
            <person name="Ferreira P."/>
            <person name="Floudas D."/>
            <person name="Hibbett D.S."/>
            <person name="Canessa P."/>
            <person name="Larrondo L.F."/>
            <person name="James T.Y."/>
            <person name="Seelenfreund D."/>
            <person name="Lobos S."/>
            <person name="Polanco R."/>
            <person name="Tello M."/>
            <person name="Honda Y."/>
            <person name="Watanabe T."/>
            <person name="Watanabe T."/>
            <person name="Ryu J.S."/>
            <person name="Kubicek C.P."/>
            <person name="Schmoll M."/>
            <person name="Gaskell J."/>
            <person name="Hammel K.E."/>
            <person name="St John F.J."/>
            <person name="Vanden Wymelenberg A."/>
            <person name="Sabat G."/>
            <person name="Splinter BonDurant S."/>
            <person name="Syed K."/>
            <person name="Yadav J.S."/>
            <person name="Doddapaneni H."/>
            <person name="Subramanian V."/>
            <person name="Lavin J.L."/>
            <person name="Oguiza J.A."/>
            <person name="Perez G."/>
            <person name="Pisabarro A.G."/>
            <person name="Ramirez L."/>
            <person name="Santoyo F."/>
            <person name="Master E."/>
            <person name="Coutinho P.M."/>
            <person name="Henrissat B."/>
            <person name="Lombard V."/>
            <person name="Magnuson J.K."/>
            <person name="Kuees U."/>
            <person name="Hori C."/>
            <person name="Igarashi K."/>
            <person name="Samejima M."/>
            <person name="Held B.W."/>
            <person name="Barry K.W."/>
            <person name="LaButti K.M."/>
            <person name="Lapidus A."/>
            <person name="Lindquist E.A."/>
            <person name="Lucas S.M."/>
            <person name="Riley R."/>
            <person name="Salamov A.A."/>
            <person name="Hoffmeister D."/>
            <person name="Schwenk D."/>
            <person name="Hadar Y."/>
            <person name="Yarden O."/>
            <person name="de Vries R.P."/>
            <person name="Wiebenga A."/>
            <person name="Stenlid J."/>
            <person name="Eastwood D."/>
            <person name="Grigoriev I.V."/>
            <person name="Berka R.M."/>
            <person name="Blanchette R.A."/>
            <person name="Kersten P."/>
            <person name="Martinez A.T."/>
            <person name="Vicuna R."/>
            <person name="Cullen D."/>
        </authorList>
    </citation>
    <scope>NUCLEOTIDE SEQUENCE [LARGE SCALE GENOMIC DNA]</scope>
    <source>
        <strain evidence="1 2">B</strain>
    </source>
</reference>
<protein>
    <submittedName>
        <fullName evidence="1">Uncharacterized protein</fullName>
    </submittedName>
</protein>
<evidence type="ECO:0000313" key="2">
    <source>
        <dbReference type="Proteomes" id="UP000016930"/>
    </source>
</evidence>